<dbReference type="Gene3D" id="3.30.1330.80">
    <property type="entry name" value="Hypothetical protein, similar to alpha- acetolactate decarboxylase, domain 2"/>
    <property type="match status" value="1"/>
</dbReference>
<organism evidence="2 3">
    <name type="scientific">Actinocatenispora rupis</name>
    <dbReference type="NCBI Taxonomy" id="519421"/>
    <lineage>
        <taxon>Bacteria</taxon>
        <taxon>Bacillati</taxon>
        <taxon>Actinomycetota</taxon>
        <taxon>Actinomycetes</taxon>
        <taxon>Micromonosporales</taxon>
        <taxon>Micromonosporaceae</taxon>
        <taxon>Actinocatenispora</taxon>
    </lineage>
</organism>
<dbReference type="Pfam" id="PF03479">
    <property type="entry name" value="PCC"/>
    <property type="match status" value="1"/>
</dbReference>
<dbReference type="PANTHER" id="PTHR34988:SF1">
    <property type="entry name" value="DNA-BINDING PROTEIN"/>
    <property type="match status" value="1"/>
</dbReference>
<proteinExistence type="predicted"/>
<accession>A0A8J3J2W1</accession>
<dbReference type="EMBL" id="BOMB01000001">
    <property type="protein sequence ID" value="GID09174.1"/>
    <property type="molecule type" value="Genomic_DNA"/>
</dbReference>
<name>A0A8J3J2W1_9ACTN</name>
<dbReference type="Proteomes" id="UP000612808">
    <property type="component" value="Unassembled WGS sequence"/>
</dbReference>
<dbReference type="PIRSF" id="PIRSF016702">
    <property type="entry name" value="DNA_bp_PD1"/>
    <property type="match status" value="1"/>
</dbReference>
<evidence type="ECO:0000313" key="3">
    <source>
        <dbReference type="Proteomes" id="UP000612808"/>
    </source>
</evidence>
<dbReference type="InterPro" id="IPR025707">
    <property type="entry name" value="DNA_bp_PD1"/>
</dbReference>
<protein>
    <recommendedName>
        <fullName evidence="1">PPC domain-containing protein</fullName>
    </recommendedName>
</protein>
<feature type="domain" description="PPC" evidence="1">
    <location>
        <begin position="7"/>
        <end position="144"/>
    </location>
</feature>
<dbReference type="InterPro" id="IPR005175">
    <property type="entry name" value="PPC_dom"/>
</dbReference>
<dbReference type="SUPFAM" id="SSF117856">
    <property type="entry name" value="AF0104/ALDC/Ptd012-like"/>
    <property type="match status" value="1"/>
</dbReference>
<dbReference type="PANTHER" id="PTHR34988">
    <property type="entry name" value="PROTEIN, PUTATIVE-RELATED"/>
    <property type="match status" value="1"/>
</dbReference>
<dbReference type="AlphaFoldDB" id="A0A8J3J2W1"/>
<dbReference type="PROSITE" id="PS51742">
    <property type="entry name" value="PPC"/>
    <property type="match status" value="1"/>
</dbReference>
<sequence length="146" mass="15672">MQSREIPSAERRMLVVVLHSGDEAVESLTSAAREHDIRAGQLIGVGGFGDATLGFFEPDRRDYRPIPVPGQSEVVSLLGDIAWHDGDPVVHAHTVLGRPDGSTRGGHLLSGTVWPTLEVVVTDLSTTLAKRQYAEAGVPLIDLDLT</sequence>
<keyword evidence="3" id="KW-1185">Reference proteome</keyword>
<evidence type="ECO:0000313" key="2">
    <source>
        <dbReference type="EMBL" id="GID09174.1"/>
    </source>
</evidence>
<gene>
    <name evidence="2" type="ORF">Aru02nite_00630</name>
</gene>
<dbReference type="RefSeq" id="WP_203653920.1">
    <property type="nucleotide sequence ID" value="NZ_BAAAZM010000031.1"/>
</dbReference>
<evidence type="ECO:0000259" key="1">
    <source>
        <dbReference type="PROSITE" id="PS51742"/>
    </source>
</evidence>
<reference evidence="2" key="1">
    <citation type="submission" date="2021-01" db="EMBL/GenBank/DDBJ databases">
        <title>Whole genome shotgun sequence of Actinocatenispora rupis NBRC 107355.</title>
        <authorList>
            <person name="Komaki H."/>
            <person name="Tamura T."/>
        </authorList>
    </citation>
    <scope>NUCLEOTIDE SEQUENCE</scope>
    <source>
        <strain evidence="2">NBRC 107355</strain>
    </source>
</reference>
<comment type="caution">
    <text evidence="2">The sequence shown here is derived from an EMBL/GenBank/DDBJ whole genome shotgun (WGS) entry which is preliminary data.</text>
</comment>
<dbReference type="CDD" id="cd11378">
    <property type="entry name" value="DUF296"/>
    <property type="match status" value="1"/>
</dbReference>